<organism evidence="1 2">
    <name type="scientific">Aeromonas phage AS-gz</name>
    <dbReference type="NCBI Taxonomy" id="2026082"/>
    <lineage>
        <taxon>Viruses</taxon>
        <taxon>Duplodnaviria</taxon>
        <taxon>Heunggongvirae</taxon>
        <taxon>Uroviricota</taxon>
        <taxon>Caudoviricetes</taxon>
        <taxon>Pantevenvirales</taxon>
        <taxon>Straboviridae</taxon>
        <taxon>Tulanevirus</taxon>
        <taxon>Tulanevirus asgz</taxon>
    </lineage>
</organism>
<protein>
    <submittedName>
        <fullName evidence="1">Uncharacterized protein</fullName>
    </submittedName>
</protein>
<evidence type="ECO:0000313" key="1">
    <source>
        <dbReference type="EMBL" id="ASU00759.1"/>
    </source>
</evidence>
<dbReference type="Proteomes" id="UP000221110">
    <property type="component" value="Segment"/>
</dbReference>
<evidence type="ECO:0000313" key="2">
    <source>
        <dbReference type="Proteomes" id="UP000221110"/>
    </source>
</evidence>
<name>A0A223LGY2_9CAUD</name>
<sequence>MQKQVILSTGSTLTVSGRAVSVEVGPVFTALVKGEGEKRVVVAEVRSELVDVVVHEPRLLGEAVEAAE</sequence>
<reference evidence="1 2" key="1">
    <citation type="submission" date="2017-07" db="EMBL/GenBank/DDBJ databases">
        <title>In vitro design and evaluation of phage cocktails against multidrug-resistant Aeromonas salmonicida.</title>
        <authorList>
            <person name="Chen L."/>
            <person name="Yuan S."/>
            <person name="Ma Y."/>
        </authorList>
    </citation>
    <scope>NUCLEOTIDE SEQUENCE [LARGE SCALE GENOMIC DNA]</scope>
</reference>
<proteinExistence type="predicted"/>
<dbReference type="GeneID" id="40089580"/>
<dbReference type="KEGG" id="vg:40089580"/>
<dbReference type="RefSeq" id="YP_009613210.1">
    <property type="nucleotide sequence ID" value="NC_042019.1"/>
</dbReference>
<keyword evidence="2" id="KW-1185">Reference proteome</keyword>
<dbReference type="EMBL" id="MF479730">
    <property type="protein sequence ID" value="ASU00759.1"/>
    <property type="molecule type" value="Genomic_DNA"/>
</dbReference>
<accession>A0A223LGY2</accession>